<name>A0A286A240_9PROT</name>
<protein>
    <recommendedName>
        <fullName evidence="3">Ribbon-helix-helix protein, copG family</fullName>
    </recommendedName>
</protein>
<reference evidence="1 2" key="1">
    <citation type="submission" date="2017-09" db="EMBL/GenBank/DDBJ databases">
        <authorList>
            <person name="Ehlers B."/>
            <person name="Leendertz F.H."/>
        </authorList>
    </citation>
    <scope>NUCLEOTIDE SEQUENCE [LARGE SCALE GENOMIC DNA]</scope>
    <source>
        <strain evidence="1 2">Nm42</strain>
    </source>
</reference>
<evidence type="ECO:0000313" key="2">
    <source>
        <dbReference type="Proteomes" id="UP000219335"/>
    </source>
</evidence>
<dbReference type="EMBL" id="OCMU01000001">
    <property type="protein sequence ID" value="SOD15977.1"/>
    <property type="molecule type" value="Genomic_DNA"/>
</dbReference>
<dbReference type="Proteomes" id="UP000219335">
    <property type="component" value="Unassembled WGS sequence"/>
</dbReference>
<evidence type="ECO:0008006" key="3">
    <source>
        <dbReference type="Google" id="ProtNLM"/>
    </source>
</evidence>
<gene>
    <name evidence="1" type="ORF">SAMN06297164_0172</name>
</gene>
<proteinExistence type="predicted"/>
<evidence type="ECO:0000313" key="1">
    <source>
        <dbReference type="EMBL" id="SOD15977.1"/>
    </source>
</evidence>
<dbReference type="AlphaFoldDB" id="A0A286A240"/>
<organism evidence="1 2">
    <name type="scientific">Nitrosomonas ureae</name>
    <dbReference type="NCBI Taxonomy" id="44577"/>
    <lineage>
        <taxon>Bacteria</taxon>
        <taxon>Pseudomonadati</taxon>
        <taxon>Pseudomonadota</taxon>
        <taxon>Betaproteobacteria</taxon>
        <taxon>Nitrosomonadales</taxon>
        <taxon>Nitrosomonadaceae</taxon>
        <taxon>Nitrosomonas</taxon>
    </lineage>
</organism>
<sequence length="75" mass="8711">MIEQGNAMSMFGKCTEEVKTRVSYATKEALQRLAHDAQMSESEYLRTILMIHVHGEEDVHRLHQERINKVVNRGK</sequence>
<dbReference type="RefSeq" id="WP_141398021.1">
    <property type="nucleotide sequence ID" value="NZ_OCMU01000001.1"/>
</dbReference>
<accession>A0A286A240</accession>